<evidence type="ECO:0000313" key="2">
    <source>
        <dbReference type="RefSeq" id="XP_025410456.1"/>
    </source>
</evidence>
<gene>
    <name evidence="2" type="primary">LOC112683587</name>
</gene>
<dbReference type="Proteomes" id="UP000694846">
    <property type="component" value="Unplaced"/>
</dbReference>
<proteinExistence type="predicted"/>
<keyword evidence="1" id="KW-1185">Reference proteome</keyword>
<dbReference type="RefSeq" id="XP_025410456.1">
    <property type="nucleotide sequence ID" value="XM_025554671.1"/>
</dbReference>
<organism evidence="1 2">
    <name type="scientific">Sipha flava</name>
    <name type="common">yellow sugarcane aphid</name>
    <dbReference type="NCBI Taxonomy" id="143950"/>
    <lineage>
        <taxon>Eukaryota</taxon>
        <taxon>Metazoa</taxon>
        <taxon>Ecdysozoa</taxon>
        <taxon>Arthropoda</taxon>
        <taxon>Hexapoda</taxon>
        <taxon>Insecta</taxon>
        <taxon>Pterygota</taxon>
        <taxon>Neoptera</taxon>
        <taxon>Paraneoptera</taxon>
        <taxon>Hemiptera</taxon>
        <taxon>Sternorrhyncha</taxon>
        <taxon>Aphidomorpha</taxon>
        <taxon>Aphidoidea</taxon>
        <taxon>Aphididae</taxon>
        <taxon>Sipha</taxon>
    </lineage>
</organism>
<reference evidence="2" key="1">
    <citation type="submission" date="2025-08" db="UniProtKB">
        <authorList>
            <consortium name="RefSeq"/>
        </authorList>
    </citation>
    <scope>IDENTIFICATION</scope>
    <source>
        <tissue evidence="2">Whole body</tissue>
    </source>
</reference>
<dbReference type="OrthoDB" id="6627079at2759"/>
<dbReference type="AlphaFoldDB" id="A0A8B8FIX6"/>
<sequence length="163" mass="19123">MQHQLLYFNCMVHETNLYRIRFEICSFLRKMQMHKVPSPGDDIRKSCGFSIILDSTQVIKKVDQIPVSEEEWKIISNNFESKWNFNHCLGAIDGKHIEIIRPQDSGYVELGSWRNQDEQLGQLQPYQGRNSSVTAKEIRDKFCNYFNNVGAVHWQDDLIDINI</sequence>
<protein>
    <submittedName>
        <fullName evidence="2">Uncharacterized protein LOC112683587 isoform X1</fullName>
    </submittedName>
</protein>
<dbReference type="GeneID" id="112683587"/>
<evidence type="ECO:0000313" key="1">
    <source>
        <dbReference type="Proteomes" id="UP000694846"/>
    </source>
</evidence>
<name>A0A8B8FIX6_9HEMI</name>
<accession>A0A8B8FIX6</accession>